<dbReference type="GeneID" id="19463498"/>
<dbReference type="InterPro" id="IPR006571">
    <property type="entry name" value="TLDc_dom"/>
</dbReference>
<evidence type="ECO:0000259" key="1">
    <source>
        <dbReference type="Pfam" id="PF07534"/>
    </source>
</evidence>
<sequence length="528" mass="60102">MGFDPRIPKWEELGLLSPSSIASRLHKEIIGRCLKEDTRLRSQFLLYSVKKGNTQYWNESSLKNFLTVDSIENIAHHSNVVYSVIFLLLRYLSEFPFGTKLNTSDPGLITSEELLRAVFWLLPGKAERALGAGCLGAAVNVRARSAADQRRLLFEGLADVERDFAFNEAEEKKIASEKAKEVHEFREDFTLPNYDEEDERYHDILDVITYTQDEMQEERIGPCDRDDWRHIVSKLNKPTPLRRLAISRDRLKVLFEFGLVSHLTCLGEIEAAQIERSAESLLNTFCQSTSPHSVVTWQKFDDALTKKAASIFTSLYRAFDKLFHETGSYEANYDFLVYDQPMLSCDDLLSPVVLNQLTFVLATTPSFDTAPILYQTNASQRVSALGAITKLEDSLKTISRDYDFRMLLISGHKKLENETFIFGAFVKDLADSFTVVELEDKRRERTFLFQVSPTHDVFRSQVGKTAFAADDGLSFGTSGSGFSMRLESDLSKLHVCHKLAGDGVYQPTTWRGDWELELEVDRIELRGD</sequence>
<dbReference type="Pfam" id="PF07534">
    <property type="entry name" value="TLD"/>
    <property type="match status" value="1"/>
</dbReference>
<proteinExistence type="predicted"/>
<dbReference type="OMA" id="GDEMYHD"/>
<keyword evidence="3" id="KW-1185">Reference proteome</keyword>
<feature type="domain" description="TLDc" evidence="1">
    <location>
        <begin position="417"/>
        <end position="495"/>
    </location>
</feature>
<protein>
    <recommendedName>
        <fullName evidence="1">TLDc domain-containing protein</fullName>
    </recommendedName>
</protein>
<gene>
    <name evidence="2" type="ORF">GLAREA_04443</name>
</gene>
<accession>S3CMA7</accession>
<dbReference type="KEGG" id="glz:GLAREA_04443"/>
<dbReference type="AlphaFoldDB" id="S3CMA7"/>
<name>S3CMA7_GLAL2</name>
<dbReference type="Proteomes" id="UP000016922">
    <property type="component" value="Unassembled WGS sequence"/>
</dbReference>
<dbReference type="HOGENOM" id="CLU_523959_0_0_1"/>
<evidence type="ECO:0000313" key="2">
    <source>
        <dbReference type="EMBL" id="EPE27652.1"/>
    </source>
</evidence>
<dbReference type="EMBL" id="KE145369">
    <property type="protein sequence ID" value="EPE27652.1"/>
    <property type="molecule type" value="Genomic_DNA"/>
</dbReference>
<dbReference type="STRING" id="1116229.S3CMA7"/>
<dbReference type="OrthoDB" id="5377405at2759"/>
<reference evidence="2 3" key="1">
    <citation type="journal article" date="2013" name="BMC Genomics">
        <title>Genomics-driven discovery of the pneumocandin biosynthetic gene cluster in the fungus Glarea lozoyensis.</title>
        <authorList>
            <person name="Chen L."/>
            <person name="Yue Q."/>
            <person name="Zhang X."/>
            <person name="Xiang M."/>
            <person name="Wang C."/>
            <person name="Li S."/>
            <person name="Che Y."/>
            <person name="Ortiz-Lopez F.J."/>
            <person name="Bills G.F."/>
            <person name="Liu X."/>
            <person name="An Z."/>
        </authorList>
    </citation>
    <scope>NUCLEOTIDE SEQUENCE [LARGE SCALE GENOMIC DNA]</scope>
    <source>
        <strain evidence="3">ATCC 20868 / MF5171</strain>
    </source>
</reference>
<organism evidence="2 3">
    <name type="scientific">Glarea lozoyensis (strain ATCC 20868 / MF5171)</name>
    <dbReference type="NCBI Taxonomy" id="1116229"/>
    <lineage>
        <taxon>Eukaryota</taxon>
        <taxon>Fungi</taxon>
        <taxon>Dikarya</taxon>
        <taxon>Ascomycota</taxon>
        <taxon>Pezizomycotina</taxon>
        <taxon>Leotiomycetes</taxon>
        <taxon>Helotiales</taxon>
        <taxon>Helotiaceae</taxon>
        <taxon>Glarea</taxon>
    </lineage>
</organism>
<evidence type="ECO:0000313" key="3">
    <source>
        <dbReference type="Proteomes" id="UP000016922"/>
    </source>
</evidence>
<dbReference type="eggNOG" id="ENOG502SRSE">
    <property type="taxonomic scope" value="Eukaryota"/>
</dbReference>
<dbReference type="RefSeq" id="XP_008085011.1">
    <property type="nucleotide sequence ID" value="XM_008086820.1"/>
</dbReference>